<comment type="caution">
    <text evidence="2">The sequence shown here is derived from an EMBL/GenBank/DDBJ whole genome shotgun (WGS) entry which is preliminary data.</text>
</comment>
<keyword evidence="3" id="KW-1185">Reference proteome</keyword>
<organism evidence="2 3">
    <name type="scientific">Streptomyces spiralis</name>
    <dbReference type="NCBI Taxonomy" id="66376"/>
    <lineage>
        <taxon>Bacteria</taxon>
        <taxon>Bacillati</taxon>
        <taxon>Actinomycetota</taxon>
        <taxon>Actinomycetes</taxon>
        <taxon>Kitasatosporales</taxon>
        <taxon>Streptomycetaceae</taxon>
        <taxon>Streptomyces</taxon>
    </lineage>
</organism>
<sequence>MTSPRSAGGPGAVAGFTGDAALAAGDRLDALAPGRLGDLGGAVTVVLKEGRSSRYVTGRALPPAVSLPPEPEHPGAAGAW</sequence>
<dbReference type="Proteomes" id="UP000641386">
    <property type="component" value="Unassembled WGS sequence"/>
</dbReference>
<evidence type="ECO:0000313" key="2">
    <source>
        <dbReference type="EMBL" id="GHE94462.1"/>
    </source>
</evidence>
<evidence type="ECO:0000313" key="3">
    <source>
        <dbReference type="Proteomes" id="UP000641386"/>
    </source>
</evidence>
<evidence type="ECO:0000256" key="1">
    <source>
        <dbReference type="SAM" id="MobiDB-lite"/>
    </source>
</evidence>
<reference evidence="2" key="1">
    <citation type="journal article" date="2014" name="Int. J. Syst. Evol. Microbiol.">
        <title>Complete genome sequence of Corynebacterium casei LMG S-19264T (=DSM 44701T), isolated from a smear-ripened cheese.</title>
        <authorList>
            <consortium name="US DOE Joint Genome Institute (JGI-PGF)"/>
            <person name="Walter F."/>
            <person name="Albersmeier A."/>
            <person name="Kalinowski J."/>
            <person name="Ruckert C."/>
        </authorList>
    </citation>
    <scope>NUCLEOTIDE SEQUENCE</scope>
    <source>
        <strain evidence="2">JCM 3302</strain>
    </source>
</reference>
<name>A0A919A8X4_9ACTN</name>
<reference evidence="2" key="2">
    <citation type="submission" date="2020-09" db="EMBL/GenBank/DDBJ databases">
        <authorList>
            <person name="Sun Q."/>
            <person name="Ohkuma M."/>
        </authorList>
    </citation>
    <scope>NUCLEOTIDE SEQUENCE</scope>
    <source>
        <strain evidence="2">JCM 3302</strain>
    </source>
</reference>
<protein>
    <submittedName>
        <fullName evidence="2">Uncharacterized protein</fullName>
    </submittedName>
</protein>
<dbReference type="AlphaFoldDB" id="A0A919A8X4"/>
<gene>
    <name evidence="2" type="ORF">GCM10014715_58470</name>
</gene>
<feature type="region of interest" description="Disordered" evidence="1">
    <location>
        <begin position="61"/>
        <end position="80"/>
    </location>
</feature>
<accession>A0A919A8X4</accession>
<dbReference type="EMBL" id="BNBC01000032">
    <property type="protein sequence ID" value="GHE94462.1"/>
    <property type="molecule type" value="Genomic_DNA"/>
</dbReference>
<proteinExistence type="predicted"/>